<evidence type="ECO:0000259" key="8">
    <source>
        <dbReference type="Pfam" id="PF13087"/>
    </source>
</evidence>
<evidence type="ECO:0000259" key="7">
    <source>
        <dbReference type="Pfam" id="PF13086"/>
    </source>
</evidence>
<dbReference type="InterPro" id="IPR041677">
    <property type="entry name" value="DNA2/NAM7_AAA_11"/>
</dbReference>
<evidence type="ECO:0000256" key="4">
    <source>
        <dbReference type="ARBA" id="ARBA00022806"/>
    </source>
</evidence>
<dbReference type="RefSeq" id="WP_115459624.1">
    <property type="nucleotide sequence ID" value="NZ_QRAP01000008.1"/>
</dbReference>
<name>A0A370QHL9_9GAMM</name>
<dbReference type="InterPro" id="IPR047187">
    <property type="entry name" value="SF1_C_Upf1"/>
</dbReference>
<dbReference type="InterPro" id="IPR027417">
    <property type="entry name" value="P-loop_NTPase"/>
</dbReference>
<dbReference type="PANTHER" id="PTHR43788">
    <property type="entry name" value="DNA2/NAM7 HELICASE FAMILY MEMBER"/>
    <property type="match status" value="1"/>
</dbReference>
<dbReference type="InterPro" id="IPR041679">
    <property type="entry name" value="DNA2/NAM7-like_C"/>
</dbReference>
<gene>
    <name evidence="9" type="ORF">C8D90_108140</name>
</gene>
<proteinExistence type="inferred from homology"/>
<feature type="domain" description="DNA2/NAM7 helicase helicase" evidence="7">
    <location>
        <begin position="326"/>
        <end position="770"/>
    </location>
</feature>
<dbReference type="GO" id="GO:0043139">
    <property type="term" value="F:5'-3' DNA helicase activity"/>
    <property type="evidence" value="ECO:0007669"/>
    <property type="project" value="TreeGrafter"/>
</dbReference>
<dbReference type="AlphaFoldDB" id="A0A370QHL9"/>
<evidence type="ECO:0000256" key="1">
    <source>
        <dbReference type="ARBA" id="ARBA00007913"/>
    </source>
</evidence>
<evidence type="ECO:0000313" key="9">
    <source>
        <dbReference type="EMBL" id="RDK87865.1"/>
    </source>
</evidence>
<evidence type="ECO:0000256" key="2">
    <source>
        <dbReference type="ARBA" id="ARBA00022741"/>
    </source>
</evidence>
<keyword evidence="2" id="KW-0547">Nucleotide-binding</keyword>
<dbReference type="OrthoDB" id="9757917at2"/>
<dbReference type="SUPFAM" id="SSF52540">
    <property type="entry name" value="P-loop containing nucleoside triphosphate hydrolases"/>
    <property type="match status" value="1"/>
</dbReference>
<keyword evidence="5" id="KW-0067">ATP-binding</keyword>
<evidence type="ECO:0000256" key="5">
    <source>
        <dbReference type="ARBA" id="ARBA00022840"/>
    </source>
</evidence>
<evidence type="ECO:0000313" key="10">
    <source>
        <dbReference type="Proteomes" id="UP000254848"/>
    </source>
</evidence>
<comment type="similarity">
    <text evidence="1">Belongs to the DNA2/NAM7 helicase family.</text>
</comment>
<keyword evidence="10" id="KW-1185">Reference proteome</keyword>
<dbReference type="Pfam" id="PF13086">
    <property type="entry name" value="AAA_11"/>
    <property type="match status" value="1"/>
</dbReference>
<dbReference type="EMBL" id="QRAP01000008">
    <property type="protein sequence ID" value="RDK87865.1"/>
    <property type="molecule type" value="Genomic_DNA"/>
</dbReference>
<accession>A0A370QHL9</accession>
<dbReference type="Gene3D" id="3.40.50.300">
    <property type="entry name" value="P-loop containing nucleotide triphosphate hydrolases"/>
    <property type="match status" value="3"/>
</dbReference>
<organism evidence="9 10">
    <name type="scientific">Enterobacillus tribolii</name>
    <dbReference type="NCBI Taxonomy" id="1487935"/>
    <lineage>
        <taxon>Bacteria</taxon>
        <taxon>Pseudomonadati</taxon>
        <taxon>Pseudomonadota</taxon>
        <taxon>Gammaproteobacteria</taxon>
        <taxon>Enterobacterales</taxon>
        <taxon>Hafniaceae</taxon>
        <taxon>Enterobacillus</taxon>
    </lineage>
</organism>
<dbReference type="Pfam" id="PF13087">
    <property type="entry name" value="AAA_12"/>
    <property type="match status" value="1"/>
</dbReference>
<dbReference type="CDD" id="cd18808">
    <property type="entry name" value="SF1_C_Upf1"/>
    <property type="match status" value="1"/>
</dbReference>
<dbReference type="InterPro" id="IPR050534">
    <property type="entry name" value="Coronavir_polyprotein_1ab"/>
</dbReference>
<evidence type="ECO:0000256" key="3">
    <source>
        <dbReference type="ARBA" id="ARBA00022801"/>
    </source>
</evidence>
<feature type="region of interest" description="Disordered" evidence="6">
    <location>
        <begin position="220"/>
        <end position="245"/>
    </location>
</feature>
<dbReference type="GO" id="GO:0016787">
    <property type="term" value="F:hydrolase activity"/>
    <property type="evidence" value="ECO:0007669"/>
    <property type="project" value="UniProtKB-KW"/>
</dbReference>
<dbReference type="PANTHER" id="PTHR43788:SF8">
    <property type="entry name" value="DNA-BINDING PROTEIN SMUBP-2"/>
    <property type="match status" value="1"/>
</dbReference>
<sequence>MAATSLPYDILRAWQRIEFFQPYTLEKKDTGSLCISLPDLQTSGDKQLPWLSSSVRQHNHISEKKVLYNLYIGLFEKSVANEISQQVLGTSAEERDAEELAQRLDTEGTTCFAKIPLNHEGTPDLEQFSISALPWALGHLRSERFDQLEPQIFSAACNQLKNSLDNFRNSLRPVRENGLPVLRAENILTLMLTILTGWADFSPQWQCAVRVDWLEPIDGKTRDSEEAPFQSGDRTETDEETEGPNKEFALPILNSFFLEDIGYAAADLQRGRENKALSTYLSRTTSRKPDLYLQEGLPSIINNLHPSKMPLGRWPSEPKHAMSLMQQFAINTAVEELADGGLLSVNGPPGTGKTTLLRDLVAHNIVERATILASFENAGDTLDNEGFIVSKLTGFEMVVASSNNAAVENISKELPQKTSLAEEFRSLDFLAPIANQMAAEKYPPSQRKKEEGVKEHHIFKKLEDKKQCWGLISAALGNKGNRKNFTQRFFFDEHFLRNTGKETSRPTDENFLNLWRWRFLHDATPFSTAKKRFSDCLEQTQRLRQQLETFADLLNDGTLENQIRHARQQQQDLENAPFGWLKRLISHKHRQSLLTSKNTLQRLMEQQTADKRNLQTLKQIFPDIKLPDENQKINDAGLQRIALWQNEQINRQRAKLFVEAMNLHQAWLYEVMKTADAFSKFSRNLNTFLKSPHLEPSPLRWWQTLFMFVPVISTTFASLGRMFHGVHGGELGWLMIDEAGQAPPSQAVGGIWRAKRVLVVGDPLQIEPVFTASPPLVTRLCQDILRDDDHVKAWNPGLLSVQQVADRANRWGCQLTVMNHPIWIGIPLWVHRRCIEPMFSLANQIAYEGRMIHGAEADKIQPQPINHVLENHWQASVGGRAEKQYRDSHGQDLLRLLDQLLVAGVALQSIYVITPFKAVKYALCELLEKRALAAWRQSSPSIKSKELATWRQKCVGTVHTFQGKENDVVIFVLGCDKDNNGGAHWAASKPNLLNVALTRAKRHIFIIGDPAVWQTLNGFRNVAQELPTLPPSPADAVQEDSVMF</sequence>
<keyword evidence="3" id="KW-0378">Hydrolase</keyword>
<keyword evidence="4" id="KW-0347">Helicase</keyword>
<dbReference type="Proteomes" id="UP000254848">
    <property type="component" value="Unassembled WGS sequence"/>
</dbReference>
<evidence type="ECO:0000256" key="6">
    <source>
        <dbReference type="SAM" id="MobiDB-lite"/>
    </source>
</evidence>
<comment type="caution">
    <text evidence="9">The sequence shown here is derived from an EMBL/GenBank/DDBJ whole genome shotgun (WGS) entry which is preliminary data.</text>
</comment>
<feature type="domain" description="DNA2/NAM7 helicase-like C-terminal" evidence="8">
    <location>
        <begin position="833"/>
        <end position="1009"/>
    </location>
</feature>
<dbReference type="GO" id="GO:0005524">
    <property type="term" value="F:ATP binding"/>
    <property type="evidence" value="ECO:0007669"/>
    <property type="project" value="UniProtKB-KW"/>
</dbReference>
<protein>
    <submittedName>
        <fullName evidence="9">AAA domain-containing protein</fullName>
    </submittedName>
</protein>
<reference evidence="9 10" key="1">
    <citation type="submission" date="2018-07" db="EMBL/GenBank/DDBJ databases">
        <title>Genomic Encyclopedia of Type Strains, Phase IV (KMG-IV): sequencing the most valuable type-strain genomes for metagenomic binning, comparative biology and taxonomic classification.</title>
        <authorList>
            <person name="Goeker M."/>
        </authorList>
    </citation>
    <scope>NUCLEOTIDE SEQUENCE [LARGE SCALE GENOMIC DNA]</scope>
    <source>
        <strain evidence="9 10">DSM 103736</strain>
    </source>
</reference>